<dbReference type="NCBIfam" id="TIGR04183">
    <property type="entry name" value="Por_Secre_tail"/>
    <property type="match status" value="1"/>
</dbReference>
<dbReference type="AlphaFoldDB" id="A0A0F9HFD7"/>
<dbReference type="Pfam" id="PF18962">
    <property type="entry name" value="Por_Secre_tail"/>
    <property type="match status" value="1"/>
</dbReference>
<organism evidence="2">
    <name type="scientific">marine sediment metagenome</name>
    <dbReference type="NCBI Taxonomy" id="412755"/>
    <lineage>
        <taxon>unclassified sequences</taxon>
        <taxon>metagenomes</taxon>
        <taxon>ecological metagenomes</taxon>
    </lineage>
</organism>
<accession>A0A0F9HFD7</accession>
<comment type="caution">
    <text evidence="2">The sequence shown here is derived from an EMBL/GenBank/DDBJ whole genome shotgun (WGS) entry which is preliminary data.</text>
</comment>
<proteinExistence type="predicted"/>
<evidence type="ECO:0000313" key="2">
    <source>
        <dbReference type="EMBL" id="KKM01872.1"/>
    </source>
</evidence>
<reference evidence="2" key="1">
    <citation type="journal article" date="2015" name="Nature">
        <title>Complex archaea that bridge the gap between prokaryotes and eukaryotes.</title>
        <authorList>
            <person name="Spang A."/>
            <person name="Saw J.H."/>
            <person name="Jorgensen S.L."/>
            <person name="Zaremba-Niedzwiedzka K."/>
            <person name="Martijn J."/>
            <person name="Lind A.E."/>
            <person name="van Eijk R."/>
            <person name="Schleper C."/>
            <person name="Guy L."/>
            <person name="Ettema T.J."/>
        </authorList>
    </citation>
    <scope>NUCLEOTIDE SEQUENCE</scope>
</reference>
<sequence length="114" mass="12893">MKKYFTFILLAMASFVGSAQTDYTENTPASKMQSISKVKIFPNPATNVINVLGLKNSQQANITILDIYGNTVLARKWAIRRNVLNIPITELKPGTYVIRIHSNENQVVTKFYKQ</sequence>
<protein>
    <recommendedName>
        <fullName evidence="1">Secretion system C-terminal sorting domain-containing protein</fullName>
    </recommendedName>
</protein>
<evidence type="ECO:0000259" key="1">
    <source>
        <dbReference type="Pfam" id="PF18962"/>
    </source>
</evidence>
<feature type="domain" description="Secretion system C-terminal sorting" evidence="1">
    <location>
        <begin position="40"/>
        <end position="111"/>
    </location>
</feature>
<dbReference type="EMBL" id="LAZR01017078">
    <property type="protein sequence ID" value="KKM01872.1"/>
    <property type="molecule type" value="Genomic_DNA"/>
</dbReference>
<name>A0A0F9HFD7_9ZZZZ</name>
<dbReference type="InterPro" id="IPR026444">
    <property type="entry name" value="Secre_tail"/>
</dbReference>
<gene>
    <name evidence="2" type="ORF">LCGC14_1790080</name>
</gene>